<dbReference type="STRING" id="81479.RA876_15620"/>
<evidence type="ECO:0000313" key="2">
    <source>
        <dbReference type="EMBL" id="OLP08395.1"/>
    </source>
</evidence>
<dbReference type="AlphaFoldDB" id="A0A1Q8YKA1"/>
<evidence type="ECO:0000313" key="3">
    <source>
        <dbReference type="Proteomes" id="UP000185911"/>
    </source>
</evidence>
<dbReference type="PANTHER" id="PTHR38826">
    <property type="entry name" value="RIBONUCLEASE VAPC13"/>
    <property type="match status" value="1"/>
</dbReference>
<dbReference type="Gene3D" id="3.40.50.1010">
    <property type="entry name" value="5'-nuclease"/>
    <property type="match status" value="1"/>
</dbReference>
<reference evidence="2 3" key="1">
    <citation type="submission" date="2017-01" db="EMBL/GenBank/DDBJ databases">
        <title>Genome sequence of Rhodoferax antarcticus ANT.BR, a psychrophilic purple nonsulfur bacterium from an Antarctic microbial mat.</title>
        <authorList>
            <person name="Baker J."/>
            <person name="Riester C."/>
            <person name="Skinner B."/>
            <person name="Newell A."/>
            <person name="Swingley W."/>
            <person name="Madigan M."/>
            <person name="Jung D."/>
            <person name="Asao M."/>
            <person name="Chen M."/>
            <person name="Loughlin P."/>
            <person name="Pan H."/>
            <person name="Lin S."/>
            <person name="Li N."/>
            <person name="Shaw J."/>
            <person name="Prado M."/>
            <person name="Sherman C."/>
            <person name="Li X."/>
            <person name="Tang J."/>
            <person name="Blankenship R."/>
            <person name="Zhao T."/>
            <person name="Touchman J."/>
            <person name="Sattley M."/>
        </authorList>
    </citation>
    <scope>NUCLEOTIDE SEQUENCE [LARGE SCALE GENOMIC DNA]</scope>
    <source>
        <strain evidence="2 3">ANT.BR</strain>
    </source>
</reference>
<gene>
    <name evidence="2" type="ORF">BLL52_0320</name>
</gene>
<dbReference type="InterPro" id="IPR052106">
    <property type="entry name" value="PINc/VapC_TA"/>
</dbReference>
<accession>A0A1Q8YKA1</accession>
<dbReference type="Pfam" id="PF01850">
    <property type="entry name" value="PIN"/>
    <property type="match status" value="1"/>
</dbReference>
<dbReference type="CDD" id="cd18692">
    <property type="entry name" value="PIN_VapC-like"/>
    <property type="match status" value="1"/>
</dbReference>
<dbReference type="Proteomes" id="UP000185911">
    <property type="component" value="Unassembled WGS sequence"/>
</dbReference>
<keyword evidence="3" id="KW-1185">Reference proteome</keyword>
<feature type="domain" description="PIN" evidence="1">
    <location>
        <begin position="9"/>
        <end position="126"/>
    </location>
</feature>
<proteinExistence type="predicted"/>
<comment type="caution">
    <text evidence="2">The sequence shown here is derived from an EMBL/GenBank/DDBJ whole genome shotgun (WGS) entry which is preliminary data.</text>
</comment>
<dbReference type="InterPro" id="IPR002716">
    <property type="entry name" value="PIN_dom"/>
</dbReference>
<sequence length="143" mass="15475">MKSNVLWAIDTHILVYATAPDTPASKQKIAHDLLQQLFTSPLGCLPGQVLSEYLAVVLRKKTMPLALAMETVGTWAQAAKVLPVSEAAYQQAWALATSHQYQVWDALIVAVCAEHGVKTLYSEDAGAMKKPLGVQVFNPFAPA</sequence>
<dbReference type="InterPro" id="IPR029060">
    <property type="entry name" value="PIN-like_dom_sf"/>
</dbReference>
<name>A0A1Q8YKA1_9BURK</name>
<protein>
    <recommendedName>
        <fullName evidence="1">PIN domain-containing protein</fullName>
    </recommendedName>
</protein>
<dbReference type="RefSeq" id="WP_075584972.1">
    <property type="nucleotide sequence ID" value="NZ_MSYM01000002.1"/>
</dbReference>
<dbReference type="SUPFAM" id="SSF88723">
    <property type="entry name" value="PIN domain-like"/>
    <property type="match status" value="1"/>
</dbReference>
<organism evidence="2 3">
    <name type="scientific">Rhodoferax antarcticus ANT.BR</name>
    <dbReference type="NCBI Taxonomy" id="1111071"/>
    <lineage>
        <taxon>Bacteria</taxon>
        <taxon>Pseudomonadati</taxon>
        <taxon>Pseudomonadota</taxon>
        <taxon>Betaproteobacteria</taxon>
        <taxon>Burkholderiales</taxon>
        <taxon>Comamonadaceae</taxon>
        <taxon>Rhodoferax</taxon>
    </lineage>
</organism>
<dbReference type="EMBL" id="MSYM01000002">
    <property type="protein sequence ID" value="OLP08395.1"/>
    <property type="molecule type" value="Genomic_DNA"/>
</dbReference>
<dbReference type="PANTHER" id="PTHR38826:SF5">
    <property type="entry name" value="RIBONUCLEASE VAPC13"/>
    <property type="match status" value="1"/>
</dbReference>
<evidence type="ECO:0000259" key="1">
    <source>
        <dbReference type="Pfam" id="PF01850"/>
    </source>
</evidence>